<keyword evidence="5 6" id="KW-0472">Membrane</keyword>
<reference evidence="7 8" key="1">
    <citation type="submission" date="2024-01" db="EMBL/GenBank/DDBJ databases">
        <title>Complete genome sequence of Citroniella saccharovorans strain M6.X9, isolated from human fecal sample.</title>
        <authorList>
            <person name="Cheng G."/>
            <person name="Westerholm M."/>
            <person name="Schnurer A."/>
        </authorList>
    </citation>
    <scope>NUCLEOTIDE SEQUENCE [LARGE SCALE GENOMIC DNA]</scope>
    <source>
        <strain evidence="7 8">DSM 29873</strain>
    </source>
</reference>
<protein>
    <submittedName>
        <fullName evidence="7">LemA family protein</fullName>
    </submittedName>
</protein>
<evidence type="ECO:0000313" key="7">
    <source>
        <dbReference type="EMBL" id="MEB3428824.1"/>
    </source>
</evidence>
<dbReference type="PANTHER" id="PTHR34478">
    <property type="entry name" value="PROTEIN LEMA"/>
    <property type="match status" value="1"/>
</dbReference>
<accession>A0AAW9MP47</accession>
<keyword evidence="8" id="KW-1185">Reference proteome</keyword>
<evidence type="ECO:0000256" key="6">
    <source>
        <dbReference type="SAM" id="Phobius"/>
    </source>
</evidence>
<dbReference type="SUPFAM" id="SSF140478">
    <property type="entry name" value="LemA-like"/>
    <property type="match status" value="1"/>
</dbReference>
<dbReference type="Pfam" id="PF04011">
    <property type="entry name" value="LemA"/>
    <property type="match status" value="1"/>
</dbReference>
<comment type="caution">
    <text evidence="7">The sequence shown here is derived from an EMBL/GenBank/DDBJ whole genome shotgun (WGS) entry which is preliminary data.</text>
</comment>
<evidence type="ECO:0000256" key="2">
    <source>
        <dbReference type="ARBA" id="ARBA00008854"/>
    </source>
</evidence>
<dbReference type="Proteomes" id="UP001357733">
    <property type="component" value="Unassembled WGS sequence"/>
</dbReference>
<sequence length="182" mass="20642">MPGWIIVIAIVAVVVLFGIGVYNSLVSKREMVRNAMGQIAAQVESRWDALTNLIQATKNYEKHEAETLEKLTANRSRVTNTSSASEVEADSKAFNSALSRLIAVAEAYPDLKANTIYQNTMDSVNRYEENVRHSRMIFNDTVTKYNRELQVFPNNIFAGIFGFTKEEYFKNTEGKESMPMWN</sequence>
<evidence type="ECO:0000256" key="3">
    <source>
        <dbReference type="ARBA" id="ARBA00022692"/>
    </source>
</evidence>
<dbReference type="InterPro" id="IPR007156">
    <property type="entry name" value="MamQ_LemA"/>
</dbReference>
<dbReference type="AlphaFoldDB" id="A0AAW9MP47"/>
<organism evidence="7 8">
    <name type="scientific">Citroniella saccharovorans</name>
    <dbReference type="NCBI Taxonomy" id="2053367"/>
    <lineage>
        <taxon>Bacteria</taxon>
        <taxon>Bacillati</taxon>
        <taxon>Bacillota</taxon>
        <taxon>Tissierellia</taxon>
        <taxon>Tissierellales</taxon>
        <taxon>Peptoniphilaceae</taxon>
        <taxon>Citroniella</taxon>
    </lineage>
</organism>
<dbReference type="EMBL" id="JAYKOT010000001">
    <property type="protein sequence ID" value="MEB3428824.1"/>
    <property type="molecule type" value="Genomic_DNA"/>
</dbReference>
<comment type="subcellular location">
    <subcellularLocation>
        <location evidence="1">Membrane</location>
        <topology evidence="1">Single-pass membrane protein</topology>
    </subcellularLocation>
</comment>
<comment type="similarity">
    <text evidence="2">Belongs to the LemA family.</text>
</comment>
<gene>
    <name evidence="7" type="ORF">VLK81_02095</name>
</gene>
<name>A0AAW9MP47_9FIRM</name>
<dbReference type="PANTHER" id="PTHR34478:SF2">
    <property type="entry name" value="MEMBRANE PROTEIN"/>
    <property type="match status" value="1"/>
</dbReference>
<feature type="transmembrane region" description="Helical" evidence="6">
    <location>
        <begin position="6"/>
        <end position="26"/>
    </location>
</feature>
<keyword evidence="3 6" id="KW-0812">Transmembrane</keyword>
<evidence type="ECO:0000313" key="8">
    <source>
        <dbReference type="Proteomes" id="UP001357733"/>
    </source>
</evidence>
<dbReference type="GO" id="GO:0016020">
    <property type="term" value="C:membrane"/>
    <property type="evidence" value="ECO:0007669"/>
    <property type="project" value="UniProtKB-SubCell"/>
</dbReference>
<evidence type="ECO:0000256" key="5">
    <source>
        <dbReference type="ARBA" id="ARBA00023136"/>
    </source>
</evidence>
<evidence type="ECO:0000256" key="1">
    <source>
        <dbReference type="ARBA" id="ARBA00004167"/>
    </source>
</evidence>
<dbReference type="Gene3D" id="1.20.1440.20">
    <property type="entry name" value="LemA-like domain"/>
    <property type="match status" value="1"/>
</dbReference>
<proteinExistence type="inferred from homology"/>
<dbReference type="RefSeq" id="WP_324618856.1">
    <property type="nucleotide sequence ID" value="NZ_JAYKOT010000001.1"/>
</dbReference>
<keyword evidence="4 6" id="KW-1133">Transmembrane helix</keyword>
<dbReference type="InterPro" id="IPR023353">
    <property type="entry name" value="LemA-like_dom_sf"/>
</dbReference>
<evidence type="ECO:0000256" key="4">
    <source>
        <dbReference type="ARBA" id="ARBA00022989"/>
    </source>
</evidence>